<accession>A0ABT0B795</accession>
<dbReference type="EMBL" id="JALHLE010000049">
    <property type="protein sequence ID" value="MCJ2180952.1"/>
    <property type="molecule type" value="Genomic_DNA"/>
</dbReference>
<protein>
    <submittedName>
        <fullName evidence="1">Uncharacterized protein</fullName>
    </submittedName>
</protein>
<reference evidence="1" key="1">
    <citation type="submission" date="2022-03" db="EMBL/GenBank/DDBJ databases">
        <title>Identification of a novel bacterium isolated from mangrove sediments.</title>
        <authorList>
            <person name="Pan X."/>
        </authorList>
    </citation>
    <scope>NUCLEOTIDE SEQUENCE</scope>
    <source>
        <strain evidence="1">B2580</strain>
    </source>
</reference>
<name>A0ABT0B795_9SPHN</name>
<evidence type="ECO:0000313" key="2">
    <source>
        <dbReference type="Proteomes" id="UP001162880"/>
    </source>
</evidence>
<sequence>MICLPAASKISGNGAEENRSSAWTGVLEQIGIFRLIMRDGWIVRNTLAG</sequence>
<proteinExistence type="predicted"/>
<dbReference type="Proteomes" id="UP001162880">
    <property type="component" value="Unassembled WGS sequence"/>
</dbReference>
<evidence type="ECO:0000313" key="1">
    <source>
        <dbReference type="EMBL" id="MCJ2180952.1"/>
    </source>
</evidence>
<gene>
    <name evidence="1" type="ORF">MTR64_20470</name>
</gene>
<dbReference type="RefSeq" id="WP_243996400.1">
    <property type="nucleotide sequence ID" value="NZ_JALHLE010000049.1"/>
</dbReference>
<keyword evidence="2" id="KW-1185">Reference proteome</keyword>
<comment type="caution">
    <text evidence="1">The sequence shown here is derived from an EMBL/GenBank/DDBJ whole genome shotgun (WGS) entry which is preliminary data.</text>
</comment>
<organism evidence="1 2">
    <name type="scientific">Novosphingobium album</name>
    <name type="common">ex Hu et al. 2023</name>
    <dbReference type="NCBI Taxonomy" id="2930093"/>
    <lineage>
        <taxon>Bacteria</taxon>
        <taxon>Pseudomonadati</taxon>
        <taxon>Pseudomonadota</taxon>
        <taxon>Alphaproteobacteria</taxon>
        <taxon>Sphingomonadales</taxon>
        <taxon>Sphingomonadaceae</taxon>
        <taxon>Novosphingobium</taxon>
    </lineage>
</organism>